<organism evidence="2 3">
    <name type="scientific">Elysia marginata</name>
    <dbReference type="NCBI Taxonomy" id="1093978"/>
    <lineage>
        <taxon>Eukaryota</taxon>
        <taxon>Metazoa</taxon>
        <taxon>Spiralia</taxon>
        <taxon>Lophotrochozoa</taxon>
        <taxon>Mollusca</taxon>
        <taxon>Gastropoda</taxon>
        <taxon>Heterobranchia</taxon>
        <taxon>Euthyneura</taxon>
        <taxon>Panpulmonata</taxon>
        <taxon>Sacoglossa</taxon>
        <taxon>Placobranchoidea</taxon>
        <taxon>Plakobranchidae</taxon>
        <taxon>Elysia</taxon>
    </lineage>
</organism>
<evidence type="ECO:0000256" key="1">
    <source>
        <dbReference type="SAM" id="MobiDB-lite"/>
    </source>
</evidence>
<name>A0AAV4EHN2_9GAST</name>
<dbReference type="EMBL" id="BMAT01003661">
    <property type="protein sequence ID" value="GFR59981.1"/>
    <property type="molecule type" value="Genomic_DNA"/>
</dbReference>
<keyword evidence="3" id="KW-1185">Reference proteome</keyword>
<protein>
    <submittedName>
        <fullName evidence="2">Uncharacterized protein</fullName>
    </submittedName>
</protein>
<evidence type="ECO:0000313" key="2">
    <source>
        <dbReference type="EMBL" id="GFR59981.1"/>
    </source>
</evidence>
<comment type="caution">
    <text evidence="2">The sequence shown here is derived from an EMBL/GenBank/DDBJ whole genome shotgun (WGS) entry which is preliminary data.</text>
</comment>
<feature type="region of interest" description="Disordered" evidence="1">
    <location>
        <begin position="53"/>
        <end position="72"/>
    </location>
</feature>
<proteinExistence type="predicted"/>
<reference evidence="2 3" key="1">
    <citation type="journal article" date="2021" name="Elife">
        <title>Chloroplast acquisition without the gene transfer in kleptoplastic sea slugs, Plakobranchus ocellatus.</title>
        <authorList>
            <person name="Maeda T."/>
            <person name="Takahashi S."/>
            <person name="Yoshida T."/>
            <person name="Shimamura S."/>
            <person name="Takaki Y."/>
            <person name="Nagai Y."/>
            <person name="Toyoda A."/>
            <person name="Suzuki Y."/>
            <person name="Arimoto A."/>
            <person name="Ishii H."/>
            <person name="Satoh N."/>
            <person name="Nishiyama T."/>
            <person name="Hasebe M."/>
            <person name="Maruyama T."/>
            <person name="Minagawa J."/>
            <person name="Obokata J."/>
            <person name="Shigenobu S."/>
        </authorList>
    </citation>
    <scope>NUCLEOTIDE SEQUENCE [LARGE SCALE GENOMIC DNA]</scope>
</reference>
<dbReference type="AlphaFoldDB" id="A0AAV4EHN2"/>
<evidence type="ECO:0000313" key="3">
    <source>
        <dbReference type="Proteomes" id="UP000762676"/>
    </source>
</evidence>
<sequence>MSDFHIPLTLRHVINTQSKIPPTLFDIYHQHSSTCHQDSDMPSRLRHAIKTPTYHQDSDIPSTPPPPPTYHQHNINTTRHAISTLTHHEHTLTSHQHSYIHAKLPHIPPTI</sequence>
<dbReference type="Proteomes" id="UP000762676">
    <property type="component" value="Unassembled WGS sequence"/>
</dbReference>
<accession>A0AAV4EHN2</accession>
<gene>
    <name evidence="2" type="ORF">ElyMa_001809800</name>
</gene>